<dbReference type="Proteomes" id="UP000499080">
    <property type="component" value="Unassembled WGS sequence"/>
</dbReference>
<dbReference type="AlphaFoldDB" id="A0A4Y2TDN7"/>
<gene>
    <name evidence="1" type="ORF">AVEN_100001_1</name>
</gene>
<proteinExistence type="predicted"/>
<evidence type="ECO:0000313" key="2">
    <source>
        <dbReference type="Proteomes" id="UP000499080"/>
    </source>
</evidence>
<evidence type="ECO:0000313" key="1">
    <source>
        <dbReference type="EMBL" id="GBN98754.1"/>
    </source>
</evidence>
<keyword evidence="2" id="KW-1185">Reference proteome</keyword>
<organism evidence="1 2">
    <name type="scientific">Araneus ventricosus</name>
    <name type="common">Orbweaver spider</name>
    <name type="synonym">Epeira ventricosa</name>
    <dbReference type="NCBI Taxonomy" id="182803"/>
    <lineage>
        <taxon>Eukaryota</taxon>
        <taxon>Metazoa</taxon>
        <taxon>Ecdysozoa</taxon>
        <taxon>Arthropoda</taxon>
        <taxon>Chelicerata</taxon>
        <taxon>Arachnida</taxon>
        <taxon>Araneae</taxon>
        <taxon>Araneomorphae</taxon>
        <taxon>Entelegynae</taxon>
        <taxon>Araneoidea</taxon>
        <taxon>Araneidae</taxon>
        <taxon>Araneus</taxon>
    </lineage>
</organism>
<protein>
    <submittedName>
        <fullName evidence="1">Uncharacterized protein</fullName>
    </submittedName>
</protein>
<sequence length="159" mass="18126">MCYGRIELSTPIYDICVDIRVCKYALATLAMGDWPEVCGWVDNVVPKVCCGNPVLHGRATRRKIKEEKERYSYCGRATYAPQLSPTEHDFYELLKQLPDVNESDPSAFDPPLGETTFVKNVAPSIGSVFAENGEFPWMVRNIHFQISTIDHKYSCYYTE</sequence>
<comment type="caution">
    <text evidence="1">The sequence shown here is derived from an EMBL/GenBank/DDBJ whole genome shotgun (WGS) entry which is preliminary data.</text>
</comment>
<accession>A0A4Y2TDN7</accession>
<reference evidence="1 2" key="1">
    <citation type="journal article" date="2019" name="Sci. Rep.">
        <title>Orb-weaving spider Araneus ventricosus genome elucidates the spidroin gene catalogue.</title>
        <authorList>
            <person name="Kono N."/>
            <person name="Nakamura H."/>
            <person name="Ohtoshi R."/>
            <person name="Moran D.A.P."/>
            <person name="Shinohara A."/>
            <person name="Yoshida Y."/>
            <person name="Fujiwara M."/>
            <person name="Mori M."/>
            <person name="Tomita M."/>
            <person name="Arakawa K."/>
        </authorList>
    </citation>
    <scope>NUCLEOTIDE SEQUENCE [LARGE SCALE GENOMIC DNA]</scope>
</reference>
<dbReference type="EMBL" id="BGPR01027904">
    <property type="protein sequence ID" value="GBN98754.1"/>
    <property type="molecule type" value="Genomic_DNA"/>
</dbReference>
<name>A0A4Y2TDN7_ARAVE</name>